<gene>
    <name evidence="9" type="primary">mfd</name>
    <name evidence="12" type="ORF">DPF_2176</name>
</gene>
<proteinExistence type="inferred from homology"/>
<name>A0A194AJN4_9BACT</name>
<dbReference type="Gene3D" id="3.40.50.300">
    <property type="entry name" value="P-loop containing nucleotide triphosphate hydrolases"/>
    <property type="match status" value="2"/>
</dbReference>
<evidence type="ECO:0000256" key="9">
    <source>
        <dbReference type="HAMAP-Rule" id="MF_00969"/>
    </source>
</evidence>
<evidence type="ECO:0000256" key="1">
    <source>
        <dbReference type="ARBA" id="ARBA00022490"/>
    </source>
</evidence>
<dbReference type="OrthoDB" id="9804325at2"/>
<reference evidence="13" key="1">
    <citation type="submission" date="2016-06" db="EMBL/GenBank/DDBJ databases">
        <title>Draft genome sequence of Desulfoplanes formicivorans strain Pf12B.</title>
        <authorList>
            <person name="Watanabe M."/>
            <person name="Kojima H."/>
            <person name="Fukui M."/>
        </authorList>
    </citation>
    <scope>NUCLEOTIDE SEQUENCE [LARGE SCALE GENOMIC DNA]</scope>
    <source>
        <strain evidence="13">Pf12B</strain>
    </source>
</reference>
<keyword evidence="2 9" id="KW-0547">Nucleotide-binding</keyword>
<dbReference type="GO" id="GO:0006355">
    <property type="term" value="P:regulation of DNA-templated transcription"/>
    <property type="evidence" value="ECO:0007669"/>
    <property type="project" value="UniProtKB-UniRule"/>
</dbReference>
<dbReference type="SMART" id="SM00490">
    <property type="entry name" value="HELICc"/>
    <property type="match status" value="1"/>
</dbReference>
<keyword evidence="6 9" id="KW-0067">ATP-binding</keyword>
<protein>
    <recommendedName>
        <fullName evidence="9">Transcription-repair-coupling factor</fullName>
        <shortName evidence="9">TRCF</shortName>
        <ecNumber evidence="9">3.6.4.-</ecNumber>
    </recommendedName>
</protein>
<keyword evidence="7 9" id="KW-0238">DNA-binding</keyword>
<dbReference type="Pfam" id="PF03461">
    <property type="entry name" value="TRCF"/>
    <property type="match status" value="1"/>
</dbReference>
<dbReference type="EMBL" id="BDFE01000017">
    <property type="protein sequence ID" value="GAU09450.1"/>
    <property type="molecule type" value="Genomic_DNA"/>
</dbReference>
<dbReference type="GO" id="GO:0000716">
    <property type="term" value="P:transcription-coupled nucleotide-excision repair, DNA damage recognition"/>
    <property type="evidence" value="ECO:0007669"/>
    <property type="project" value="UniProtKB-UniRule"/>
</dbReference>
<dbReference type="STRING" id="1592317.DPF_2176"/>
<dbReference type="PANTHER" id="PTHR47964:SF1">
    <property type="entry name" value="ATP-DEPENDENT DNA HELICASE HOMOLOG RECG, CHLOROPLASTIC"/>
    <property type="match status" value="1"/>
</dbReference>
<dbReference type="CDD" id="cd17991">
    <property type="entry name" value="DEXHc_TRCF"/>
    <property type="match status" value="1"/>
</dbReference>
<feature type="domain" description="Helicase C-terminal" evidence="11">
    <location>
        <begin position="819"/>
        <end position="969"/>
    </location>
</feature>
<dbReference type="Gene3D" id="3.30.2060.10">
    <property type="entry name" value="Penicillin-binding protein 1b domain"/>
    <property type="match status" value="1"/>
</dbReference>
<comment type="caution">
    <text evidence="12">The sequence shown here is derived from an EMBL/GenBank/DDBJ whole genome shotgun (WGS) entry which is preliminary data.</text>
</comment>
<organism evidence="12 13">
    <name type="scientific">Desulfoplanes formicivorans</name>
    <dbReference type="NCBI Taxonomy" id="1592317"/>
    <lineage>
        <taxon>Bacteria</taxon>
        <taxon>Pseudomonadati</taxon>
        <taxon>Thermodesulfobacteriota</taxon>
        <taxon>Desulfovibrionia</taxon>
        <taxon>Desulfovibrionales</taxon>
        <taxon>Desulfoplanaceae</taxon>
        <taxon>Desulfoplanes</taxon>
    </lineage>
</organism>
<dbReference type="GO" id="GO:0016787">
    <property type="term" value="F:hydrolase activity"/>
    <property type="evidence" value="ECO:0007669"/>
    <property type="project" value="UniProtKB-KW"/>
</dbReference>
<feature type="domain" description="Helicase ATP-binding" evidence="10">
    <location>
        <begin position="633"/>
        <end position="794"/>
    </location>
</feature>
<dbReference type="InterPro" id="IPR047112">
    <property type="entry name" value="RecG/Mfd"/>
</dbReference>
<dbReference type="InterPro" id="IPR041471">
    <property type="entry name" value="UvrB_inter"/>
</dbReference>
<dbReference type="AlphaFoldDB" id="A0A194AJN4"/>
<comment type="subcellular location">
    <subcellularLocation>
        <location evidence="9">Cytoplasm</location>
    </subcellularLocation>
</comment>
<dbReference type="EC" id="3.6.4.-" evidence="9"/>
<evidence type="ECO:0000259" key="10">
    <source>
        <dbReference type="PROSITE" id="PS51192"/>
    </source>
</evidence>
<keyword evidence="1 9" id="KW-0963">Cytoplasm</keyword>
<evidence type="ECO:0000256" key="6">
    <source>
        <dbReference type="ARBA" id="ARBA00022840"/>
    </source>
</evidence>
<evidence type="ECO:0000256" key="2">
    <source>
        <dbReference type="ARBA" id="ARBA00022741"/>
    </source>
</evidence>
<evidence type="ECO:0000256" key="4">
    <source>
        <dbReference type="ARBA" id="ARBA00022801"/>
    </source>
</evidence>
<dbReference type="Gene3D" id="3.40.50.11180">
    <property type="match status" value="1"/>
</dbReference>
<evidence type="ECO:0000259" key="11">
    <source>
        <dbReference type="PROSITE" id="PS51194"/>
    </source>
</evidence>
<dbReference type="Proteomes" id="UP000095200">
    <property type="component" value="Unassembled WGS sequence"/>
</dbReference>
<dbReference type="SMART" id="SM01058">
    <property type="entry name" value="CarD_TRCF"/>
    <property type="match status" value="1"/>
</dbReference>
<dbReference type="Pfam" id="PF02559">
    <property type="entry name" value="CarD_TRCF_RID"/>
    <property type="match status" value="1"/>
</dbReference>
<dbReference type="InterPro" id="IPR005118">
    <property type="entry name" value="TRCF_C"/>
</dbReference>
<dbReference type="SMART" id="SM00982">
    <property type="entry name" value="TRCF"/>
    <property type="match status" value="1"/>
</dbReference>
<dbReference type="Pfam" id="PF00270">
    <property type="entry name" value="DEAD"/>
    <property type="match status" value="1"/>
</dbReference>
<keyword evidence="8 9" id="KW-0234">DNA repair</keyword>
<comment type="function">
    <text evidence="9">Couples transcription and DNA repair by recognizing RNA polymerase (RNAP) stalled at DNA lesions. Mediates ATP-dependent release of RNAP and its truncated transcript from the DNA, and recruitment of nucleotide excision repair machinery to the damaged site.</text>
</comment>
<evidence type="ECO:0000313" key="13">
    <source>
        <dbReference type="Proteomes" id="UP000095200"/>
    </source>
</evidence>
<dbReference type="InterPro" id="IPR004576">
    <property type="entry name" value="Mfd"/>
</dbReference>
<dbReference type="Gene3D" id="2.40.10.170">
    <property type="match status" value="1"/>
</dbReference>
<dbReference type="InterPro" id="IPR011545">
    <property type="entry name" value="DEAD/DEAH_box_helicase_dom"/>
</dbReference>
<dbReference type="PROSITE" id="PS51192">
    <property type="entry name" value="HELICASE_ATP_BIND_1"/>
    <property type="match status" value="1"/>
</dbReference>
<dbReference type="InterPro" id="IPR027417">
    <property type="entry name" value="P-loop_NTPase"/>
</dbReference>
<keyword evidence="5" id="KW-0347">Helicase</keyword>
<dbReference type="Pfam" id="PF17757">
    <property type="entry name" value="UvrB_inter"/>
    <property type="match status" value="1"/>
</dbReference>
<dbReference type="SUPFAM" id="SSF141259">
    <property type="entry name" value="CarD-like"/>
    <property type="match status" value="1"/>
</dbReference>
<dbReference type="GO" id="GO:0005737">
    <property type="term" value="C:cytoplasm"/>
    <property type="evidence" value="ECO:0007669"/>
    <property type="project" value="UniProtKB-SubCell"/>
</dbReference>
<keyword evidence="13" id="KW-1185">Reference proteome</keyword>
<dbReference type="InterPro" id="IPR036101">
    <property type="entry name" value="CarD-like/TRCF_RID_sf"/>
</dbReference>
<dbReference type="InterPro" id="IPR014001">
    <property type="entry name" value="Helicase_ATP-bd"/>
</dbReference>
<accession>A0A194AJN4</accession>
<dbReference type="GO" id="GO:0005524">
    <property type="term" value="F:ATP binding"/>
    <property type="evidence" value="ECO:0007669"/>
    <property type="project" value="UniProtKB-UniRule"/>
</dbReference>
<dbReference type="SMART" id="SM00487">
    <property type="entry name" value="DEXDc"/>
    <property type="match status" value="1"/>
</dbReference>
<dbReference type="InterPro" id="IPR003711">
    <property type="entry name" value="CarD-like/TRCF_RID"/>
</dbReference>
<evidence type="ECO:0000256" key="8">
    <source>
        <dbReference type="ARBA" id="ARBA00023204"/>
    </source>
</evidence>
<sequence length="1170" mass="133010">MAAHVCLFAFPTFLYSIVSILSILNEILDPSGIHRVYKSGPASQVFMAQELIARGKTVVILLASAAEMPLYKALIRLFAPSEDQDAFWERQWITFPPITPGKEQRRLWGERWSGLFSLTQGGRGRGILLPLENLLPKWPAPRVVEEQYLHLVPGEDHAPEPLLEKLVERGYTRVSMVSKVGEMALRGDILDIACPGYDFPVRMEFFGDTLESLRLFEPLSQRSQRELEQVVLLPCTPAVQDFAYRQDTLEKWEDLKNSGELPAQAFNELVASLETNDLHIPPGLYYKNPVGIGHWLGQDTVFLVTGATDARSRLEEHAWAWKDYLEQSGHAWPLPSILQTMGQARQTWLEHHHVLFESLVMGKREKGLELLEEPIHSFDEIFWEPEKRKRPLKSLVEGLGQWKRTYRQVLVCFHSAHSRKRFLSFAHQEGLAFHLDYDPGEKGLFALVAPLTRGMKLVWCDILVLAEDVLQPRETKRITPGKGKDFKGLTSFDEISPEDFLVHRDYGLARFGGLVHMQAGAVANDYLVLLYANDDKLYLPVDRMGMVQKYKGPEGRSVALDRLGGTGWKKSKARVRKAIEKIARDLVEMYALRTVTKGYSYGPRPEIYWEFEASFGFEETRDQEQAIRDVIRDMESSKPMDRLVCGDVGFGKTEVALRAAFRAVVDGKQVALLCPTTVLAEQHYQNFRQRMEDFSVRVAMLSRFVPKQTQKLVVQAAARGEVDILIGTHRLLSKDISLPHLSLLILDEEQRFGVKHKERLKSLKQNIDVLTLTATPIPRTLQLSLSGIRGLSVIETPPLERKPVKTALMERETPELRAILERELGRMGQVFWVYNRVQGLERVRDYVQSLVPEARVATAHGQMPASELEETMHRFWHRELDVLVCTSIIESGLDFPKANTLIVDQAQLFGLGQLYQLRGRVGRSREQAYAYFVIPSLEDLQEQARKRLKVILDMDYLGAGFQVAMEDLRLRGAGNILGEVQSGTIGKVGLDMFLDILEEEVQRLKGEPVAEVREPELHMGVPAHIPEGFIVDASERLHYYRVLSMCVRTHEIDDIIQEIRDRFGPIPPALETFAEILKLKFTIRELGAVQADIYANKIVISWDANDPRIDPLKLVGWVSANKELARLIPPGKLELRCEDNPSIALSMRQLKQRLEEVHTSLVMTDEEASS</sequence>
<dbReference type="InterPro" id="IPR001650">
    <property type="entry name" value="Helicase_C-like"/>
</dbReference>
<dbReference type="PROSITE" id="PS51194">
    <property type="entry name" value="HELICASE_CTER"/>
    <property type="match status" value="1"/>
</dbReference>
<dbReference type="NCBIfam" id="TIGR00580">
    <property type="entry name" value="mfd"/>
    <property type="match status" value="1"/>
</dbReference>
<dbReference type="PANTHER" id="PTHR47964">
    <property type="entry name" value="ATP-DEPENDENT DNA HELICASE HOMOLOG RECG, CHLOROPLASTIC"/>
    <property type="match status" value="1"/>
</dbReference>
<dbReference type="GO" id="GO:0003678">
    <property type="term" value="F:DNA helicase activity"/>
    <property type="evidence" value="ECO:0007669"/>
    <property type="project" value="TreeGrafter"/>
</dbReference>
<dbReference type="Gene3D" id="3.90.1150.50">
    <property type="entry name" value="Transcription-repair-coupling factor, D7 domain"/>
    <property type="match status" value="1"/>
</dbReference>
<dbReference type="HAMAP" id="MF_00969">
    <property type="entry name" value="TRCF"/>
    <property type="match status" value="1"/>
</dbReference>
<dbReference type="GO" id="GO:0003684">
    <property type="term" value="F:damaged DNA binding"/>
    <property type="evidence" value="ECO:0007669"/>
    <property type="project" value="InterPro"/>
</dbReference>
<keyword evidence="4 9" id="KW-0378">Hydrolase</keyword>
<evidence type="ECO:0000256" key="5">
    <source>
        <dbReference type="ARBA" id="ARBA00022806"/>
    </source>
</evidence>
<comment type="similarity">
    <text evidence="9">In the N-terminal section; belongs to the UvrB family.</text>
</comment>
<comment type="similarity">
    <text evidence="9">In the C-terminal section; belongs to the helicase family. RecG subfamily.</text>
</comment>
<evidence type="ECO:0000256" key="3">
    <source>
        <dbReference type="ARBA" id="ARBA00022763"/>
    </source>
</evidence>
<evidence type="ECO:0000313" key="12">
    <source>
        <dbReference type="EMBL" id="GAU09450.1"/>
    </source>
</evidence>
<evidence type="ECO:0000256" key="7">
    <source>
        <dbReference type="ARBA" id="ARBA00023125"/>
    </source>
</evidence>
<keyword evidence="3 9" id="KW-0227">DNA damage</keyword>
<dbReference type="InterPro" id="IPR037235">
    <property type="entry name" value="TRCF-like_C_D7"/>
</dbReference>
<dbReference type="SUPFAM" id="SSF52540">
    <property type="entry name" value="P-loop containing nucleoside triphosphate hydrolases"/>
    <property type="match status" value="3"/>
</dbReference>
<dbReference type="Pfam" id="PF00271">
    <property type="entry name" value="Helicase_C"/>
    <property type="match status" value="1"/>
</dbReference>
<dbReference type="SUPFAM" id="SSF143517">
    <property type="entry name" value="TRCF domain-like"/>
    <property type="match status" value="1"/>
</dbReference>